<proteinExistence type="predicted"/>
<organism evidence="1 2">
    <name type="scientific">Bagarius yarrelli</name>
    <name type="common">Goonch</name>
    <name type="synonym">Bagrus yarrelli</name>
    <dbReference type="NCBI Taxonomy" id="175774"/>
    <lineage>
        <taxon>Eukaryota</taxon>
        <taxon>Metazoa</taxon>
        <taxon>Chordata</taxon>
        <taxon>Craniata</taxon>
        <taxon>Vertebrata</taxon>
        <taxon>Euteleostomi</taxon>
        <taxon>Actinopterygii</taxon>
        <taxon>Neopterygii</taxon>
        <taxon>Teleostei</taxon>
        <taxon>Ostariophysi</taxon>
        <taxon>Siluriformes</taxon>
        <taxon>Sisoridae</taxon>
        <taxon>Sisorinae</taxon>
        <taxon>Bagarius</taxon>
    </lineage>
</organism>
<reference evidence="1 2" key="1">
    <citation type="journal article" date="2019" name="Genome Biol. Evol.">
        <title>Whole-Genome Sequencing of the Giant Devil Catfish, Bagarius yarrelli.</title>
        <authorList>
            <person name="Jiang W."/>
            <person name="Lv Y."/>
            <person name="Cheng L."/>
            <person name="Yang K."/>
            <person name="Chao B."/>
            <person name="Wang X."/>
            <person name="Li Y."/>
            <person name="Pan X."/>
            <person name="You X."/>
            <person name="Zhang Y."/>
            <person name="Yang J."/>
            <person name="Li J."/>
            <person name="Zhang X."/>
            <person name="Liu S."/>
            <person name="Sun C."/>
            <person name="Yang J."/>
            <person name="Shi Q."/>
        </authorList>
    </citation>
    <scope>NUCLEOTIDE SEQUENCE [LARGE SCALE GENOMIC DNA]</scope>
    <source>
        <strain evidence="1">JWS20170419001</strain>
        <tissue evidence="1">Muscle</tissue>
    </source>
</reference>
<protein>
    <submittedName>
        <fullName evidence="1">Uncharacterized protein</fullName>
    </submittedName>
</protein>
<dbReference type="AlphaFoldDB" id="A0A556V2Z6"/>
<sequence>MYQSKSVLMDFKLPQGLMVFGDILDIILQLTDMEWRTLTKDMTHQYTKLNFASLCTEIVISVSECIVRKILPDLIERFGIEYVLRAETELKKEVECAMLGSWGQRVVENFSDVVCNSIKTILTKIKSAMQEAIQSVATGQKSTSPVNIEVNNFEVSFKNILPESDDSAQTLREMLIKKFSYFLNLKNKEIVESVINGLVNAARKHEAYAHPSRTSNFSQKLSSYLQAAAPAVSEIQKKPSKLQADVDRCLEEVMCQFVQLYSDHEQKAKSVISNYLSEDNVYIISNVEMGFKKNGFGTRRSEPFLDKASLAVRNILLQRSVPDLVDKPVMTQYNSGPFRSQFALHRGAIESAGLVVKTLDQFYDLMQSITLNASNILDALAGFASNFDTFGKDIALKSPRTTVKEVRSHLQTFLLKFNPEEVEENEDNLVVDLCIEDILNKAVYLCRKELTDPALVADLSILTSPMFRSKLSHLVSDIILQRLEACPSLRSNKHFLQSHLKGFSFAISRNVSSTLQQFACSQLVMRSYSSPYTSAVEHSSLFSPLCLFIKVQKKLKKLFNLFVENVDFPAADGYQLVGNVFLFKEKILQPRDLAHSLTKLTAELLLKSNGEARLLDRKSFLDSFSQTTGTGVNIINTIPCTSELLYTFAQKAVSLFYVLKPNPECSHQTEANQGALYRTPEVMSGSSTEPKLHMVNQEPSDAAITFILVSPESSERVAAICTDEFIR</sequence>
<comment type="caution">
    <text evidence="1">The sequence shown here is derived from an EMBL/GenBank/DDBJ whole genome shotgun (WGS) entry which is preliminary data.</text>
</comment>
<dbReference type="OrthoDB" id="8956804at2759"/>
<evidence type="ECO:0000313" key="2">
    <source>
        <dbReference type="Proteomes" id="UP000319801"/>
    </source>
</evidence>
<name>A0A556V2Z6_BAGYA</name>
<evidence type="ECO:0000313" key="1">
    <source>
        <dbReference type="EMBL" id="TSS85090.1"/>
    </source>
</evidence>
<dbReference type="Proteomes" id="UP000319801">
    <property type="component" value="Unassembled WGS sequence"/>
</dbReference>
<dbReference type="EMBL" id="VCAZ01000105">
    <property type="protein sequence ID" value="TSS85090.1"/>
    <property type="molecule type" value="Genomic_DNA"/>
</dbReference>
<gene>
    <name evidence="1" type="ORF">Baya_12432</name>
</gene>
<accession>A0A556V2Z6</accession>
<keyword evidence="2" id="KW-1185">Reference proteome</keyword>